<name>A0A8S5V3C5_9CAUD</name>
<dbReference type="InterPro" id="IPR016181">
    <property type="entry name" value="Acyl_CoA_acyltransferase"/>
</dbReference>
<evidence type="ECO:0000313" key="1">
    <source>
        <dbReference type="EMBL" id="DAG01264.1"/>
    </source>
</evidence>
<protein>
    <submittedName>
        <fullName evidence="1">Acetyltransferase</fullName>
    </submittedName>
</protein>
<proteinExistence type="predicted"/>
<accession>A0A8S5V3C5</accession>
<organism evidence="1">
    <name type="scientific">Caudovirales sp. ctVfb8</name>
    <dbReference type="NCBI Taxonomy" id="2825766"/>
    <lineage>
        <taxon>Viruses</taxon>
        <taxon>Duplodnaviria</taxon>
        <taxon>Heunggongvirae</taxon>
        <taxon>Uroviricota</taxon>
        <taxon>Caudoviricetes</taxon>
    </lineage>
</organism>
<reference evidence="1" key="1">
    <citation type="journal article" date="2021" name="Proc. Natl. Acad. Sci. U.S.A.">
        <title>A Catalog of Tens of Thousands of Viruses from Human Metagenomes Reveals Hidden Associations with Chronic Diseases.</title>
        <authorList>
            <person name="Tisza M.J."/>
            <person name="Buck C.B."/>
        </authorList>
    </citation>
    <scope>NUCLEOTIDE SEQUENCE</scope>
    <source>
        <strain evidence="1">CtVfb8</strain>
    </source>
</reference>
<dbReference type="Gene3D" id="3.40.630.30">
    <property type="match status" value="1"/>
</dbReference>
<sequence length="174" mass="20157">MGDYRGSIGKLYVKPIVDLKTAMEVLDKCMESIIDNPNNLSFIRNLDKDYIRSFVKDVVLNNNQYDYRIIGFYSQSADELVGCCLLSYGYPWYSDKQRILNEEWTVSFKRGAGIARALSDYLIECLKNDECDYIQTGSVNDWCAPMLKNSYVSKGFHIYNCYYLSKEDINGIFQ</sequence>
<dbReference type="SUPFAM" id="SSF55729">
    <property type="entry name" value="Acyl-CoA N-acyltransferases (Nat)"/>
    <property type="match status" value="1"/>
</dbReference>
<dbReference type="EMBL" id="BK016189">
    <property type="protein sequence ID" value="DAG01264.1"/>
    <property type="molecule type" value="Genomic_DNA"/>
</dbReference>